<dbReference type="SUPFAM" id="SSF101898">
    <property type="entry name" value="NHL repeat"/>
    <property type="match status" value="1"/>
</dbReference>
<keyword evidence="3" id="KW-0863">Zinc-finger</keyword>
<dbReference type="PANTHER" id="PTHR24104">
    <property type="entry name" value="E3 UBIQUITIN-PROTEIN LIGASE NHLRC1-RELATED"/>
    <property type="match status" value="1"/>
</dbReference>
<evidence type="ECO:0000256" key="1">
    <source>
        <dbReference type="ARBA" id="ARBA00022723"/>
    </source>
</evidence>
<keyword evidence="8" id="KW-1185">Reference proteome</keyword>
<evidence type="ECO:0000256" key="4">
    <source>
        <dbReference type="ARBA" id="ARBA00022833"/>
    </source>
</evidence>
<evidence type="ECO:0000256" key="3">
    <source>
        <dbReference type="ARBA" id="ARBA00022771"/>
    </source>
</evidence>
<organism evidence="7 8">
    <name type="scientific">Stylophora pistillata</name>
    <name type="common">Smooth cauliflower coral</name>
    <dbReference type="NCBI Taxonomy" id="50429"/>
    <lineage>
        <taxon>Eukaryota</taxon>
        <taxon>Metazoa</taxon>
        <taxon>Cnidaria</taxon>
        <taxon>Anthozoa</taxon>
        <taxon>Hexacorallia</taxon>
        <taxon>Scleractinia</taxon>
        <taxon>Astrocoeniina</taxon>
        <taxon>Pocilloporidae</taxon>
        <taxon>Stylophora</taxon>
    </lineage>
</organism>
<dbReference type="InterPro" id="IPR011042">
    <property type="entry name" value="6-blade_b-propeller_TolB-like"/>
</dbReference>
<name>A0A2B4SW14_STYPI</name>
<feature type="repeat" description="NHL" evidence="6">
    <location>
        <begin position="708"/>
        <end position="752"/>
    </location>
</feature>
<dbReference type="GO" id="GO:0005737">
    <property type="term" value="C:cytoplasm"/>
    <property type="evidence" value="ECO:0007669"/>
    <property type="project" value="UniProtKB-SubCell"/>
</dbReference>
<evidence type="ECO:0000313" key="8">
    <source>
        <dbReference type="Proteomes" id="UP000225706"/>
    </source>
</evidence>
<proteinExistence type="predicted"/>
<dbReference type="InterPro" id="IPR001298">
    <property type="entry name" value="Filamin/ABP280_rpt"/>
</dbReference>
<protein>
    <submittedName>
        <fullName evidence="7">E3 ubiquitin-protein ligase TRIM71</fullName>
    </submittedName>
</protein>
<dbReference type="EMBL" id="LSMT01000019">
    <property type="protein sequence ID" value="PFX32742.1"/>
    <property type="molecule type" value="Genomic_DNA"/>
</dbReference>
<feature type="repeat" description="Filamin" evidence="5">
    <location>
        <begin position="600"/>
        <end position="700"/>
    </location>
</feature>
<dbReference type="Pfam" id="PF00630">
    <property type="entry name" value="Filamin"/>
    <property type="match status" value="1"/>
</dbReference>
<dbReference type="GO" id="GO:0008270">
    <property type="term" value="F:zinc ion binding"/>
    <property type="evidence" value="ECO:0007669"/>
    <property type="project" value="UniProtKB-KW"/>
</dbReference>
<dbReference type="PROSITE" id="PS50194">
    <property type="entry name" value="FILAMIN_REPEAT"/>
    <property type="match status" value="1"/>
</dbReference>
<reference evidence="8" key="1">
    <citation type="journal article" date="2017" name="bioRxiv">
        <title>Comparative analysis of the genomes of Stylophora pistillata and Acropora digitifera provides evidence for extensive differences between species of corals.</title>
        <authorList>
            <person name="Voolstra C.R."/>
            <person name="Li Y."/>
            <person name="Liew Y.J."/>
            <person name="Baumgarten S."/>
            <person name="Zoccola D."/>
            <person name="Flot J.-F."/>
            <person name="Tambutte S."/>
            <person name="Allemand D."/>
            <person name="Aranda M."/>
        </authorList>
    </citation>
    <scope>NUCLEOTIDE SEQUENCE [LARGE SCALE GENOMIC DNA]</scope>
</reference>
<dbReference type="SMART" id="SM00557">
    <property type="entry name" value="IG_FLMN"/>
    <property type="match status" value="1"/>
</dbReference>
<evidence type="ECO:0000256" key="2">
    <source>
        <dbReference type="ARBA" id="ARBA00022737"/>
    </source>
</evidence>
<dbReference type="Proteomes" id="UP000225706">
    <property type="component" value="Unassembled WGS sequence"/>
</dbReference>
<evidence type="ECO:0000256" key="5">
    <source>
        <dbReference type="PROSITE-ProRule" id="PRU00087"/>
    </source>
</evidence>
<dbReference type="Gene3D" id="2.60.40.10">
    <property type="entry name" value="Immunoglobulins"/>
    <property type="match status" value="1"/>
</dbReference>
<keyword evidence="4" id="KW-0862">Zinc</keyword>
<evidence type="ECO:0000256" key="6">
    <source>
        <dbReference type="PROSITE-ProRule" id="PRU00504"/>
    </source>
</evidence>
<dbReference type="InterPro" id="IPR013783">
    <property type="entry name" value="Ig-like_fold"/>
</dbReference>
<keyword evidence="1" id="KW-0479">Metal-binding</keyword>
<dbReference type="Gene3D" id="2.120.10.30">
    <property type="entry name" value="TolB, C-terminal domain"/>
    <property type="match status" value="1"/>
</dbReference>
<dbReference type="InterPro" id="IPR001258">
    <property type="entry name" value="NHL_repeat"/>
</dbReference>
<dbReference type="AlphaFoldDB" id="A0A2B4SW14"/>
<dbReference type="SUPFAM" id="SSF81296">
    <property type="entry name" value="E set domains"/>
    <property type="match status" value="1"/>
</dbReference>
<gene>
    <name evidence="7" type="primary">trim71</name>
    <name evidence="7" type="ORF">AWC38_SpisGene2418</name>
</gene>
<dbReference type="OrthoDB" id="6144802at2759"/>
<accession>A0A2B4SW14</accession>
<comment type="caution">
    <text evidence="7">The sequence shown here is derived from an EMBL/GenBank/DDBJ whole genome shotgun (WGS) entry which is preliminary data.</text>
</comment>
<sequence length="873" mass="97780">MDKQEITLLVLLDLSSAFDTVDHNILIEIPESDFGICGDVLKWFRSYCLTGRIQRLFEVVKRHLPSIHGYADGTQLYVSFHPDSFAAQDQATKAIENFITHVRAWDKAAIKVMAGEGAELAANAARAALEMTESATTSGFFISVKIDSPILAGVALTGALSLGAVYLSNRRSVENAIRNGLEERNENGADPEVRNIEGGSVVVKLHCHTDHSLIKFVDDLEAEKVKHRLEEEFTKIGFKREIVVTIRNAKEVYKKVQEIRFLLLGEVTHAAQVRAPQIQKPNLDINIFLKQNTFSLTEGLRVFLKALEDTYNLINKAFKFDGLEIRVECITLGSIERLWRYFLSRELNEIAERYILTYELKKNLNLKNVRLTTVMKEEDYETCRKFFLEGLKPSSKVTPQSAIRKLREITVKITTHNTGGENLKESNQNFGADVLMFMNCNTFSPTKGLSNFLRSVEDTYNLCTKALGFACPEIGLECASAEGLECLWTDYESGHLNETAAKCLLTDEVTENPQLKYVTVKTVIKEGEYFACKKSFFEPRKPTKEIASAGTTADSQEITVIITSTDVDVVKNKKLNQHFQEEIKNYNALSQTEGLENIPFYHTDHSKSQAEGNGLKEAEQGAEANFTITTRDLEGNQFYSEQEHVTVTIRSRTCEEEVKITDLKDGSYAVNYKPTSAGRQDVMIEINGWPLTSSSWRVNVKPHQYEIVKSYGSRGKREGEFKEPCGIAKNEKTGEIAVADTFNDRLQVFDEDLQYLRTVGGEKASPTGAAVRIGRPESVALLRNGDMIVIHVTSGLRRMSLITADGQFIEQYGKHEIIPETVVVTDANDDGRVIVCDMADNKIKVLSPDGAQLLQSFGAPDCKVKPRLCYLPS</sequence>
<dbReference type="InterPro" id="IPR017868">
    <property type="entry name" value="Filamin/ABP280_repeat-like"/>
</dbReference>
<dbReference type="InterPro" id="IPR014756">
    <property type="entry name" value="Ig_E-set"/>
</dbReference>
<dbReference type="PROSITE" id="PS51125">
    <property type="entry name" value="NHL"/>
    <property type="match status" value="1"/>
</dbReference>
<dbReference type="InterPro" id="IPR050952">
    <property type="entry name" value="TRIM-NHL_E3_ligases"/>
</dbReference>
<dbReference type="PANTHER" id="PTHR24104:SF25">
    <property type="entry name" value="PROTEIN LIN-41"/>
    <property type="match status" value="1"/>
</dbReference>
<keyword evidence="2" id="KW-0677">Repeat</keyword>
<evidence type="ECO:0000313" key="7">
    <source>
        <dbReference type="EMBL" id="PFX32742.1"/>
    </source>
</evidence>